<dbReference type="PROSITE" id="PS50075">
    <property type="entry name" value="CARRIER"/>
    <property type="match status" value="2"/>
</dbReference>
<dbReference type="Gene3D" id="1.10.1200.10">
    <property type="entry name" value="ACP-like"/>
    <property type="match status" value="2"/>
</dbReference>
<dbReference type="NCBIfam" id="TIGR01733">
    <property type="entry name" value="AA-adenyl-dom"/>
    <property type="match status" value="1"/>
</dbReference>
<dbReference type="PANTHER" id="PTHR45527">
    <property type="entry name" value="NONRIBOSOMAL PEPTIDE SYNTHETASE"/>
    <property type="match status" value="1"/>
</dbReference>
<accession>A0ABR0SYE1</accession>
<dbReference type="SUPFAM" id="SSF52777">
    <property type="entry name" value="CoA-dependent acyltransferases"/>
    <property type="match status" value="5"/>
</dbReference>
<dbReference type="Pfam" id="PF00668">
    <property type="entry name" value="Condensation"/>
    <property type="match status" value="2"/>
</dbReference>
<dbReference type="Gene3D" id="3.30.559.10">
    <property type="entry name" value="Chloramphenicol acetyltransferase-like domain"/>
    <property type="match status" value="4"/>
</dbReference>
<dbReference type="InterPro" id="IPR045851">
    <property type="entry name" value="AMP-bd_C_sf"/>
</dbReference>
<feature type="domain" description="Carrier" evidence="4">
    <location>
        <begin position="1109"/>
        <end position="1185"/>
    </location>
</feature>
<dbReference type="InterPro" id="IPR009081">
    <property type="entry name" value="PP-bd_ACP"/>
</dbReference>
<dbReference type="InterPro" id="IPR036736">
    <property type="entry name" value="ACP-like_sf"/>
</dbReference>
<evidence type="ECO:0000256" key="1">
    <source>
        <dbReference type="ARBA" id="ARBA00022450"/>
    </source>
</evidence>
<dbReference type="InterPro" id="IPR000873">
    <property type="entry name" value="AMP-dep_synth/lig_dom"/>
</dbReference>
<dbReference type="InterPro" id="IPR023213">
    <property type="entry name" value="CAT-like_dom_sf"/>
</dbReference>
<keyword evidence="2" id="KW-0597">Phosphoprotein</keyword>
<gene>
    <name evidence="5" type="ORF">PT974_02122</name>
</gene>
<dbReference type="EMBL" id="JAVFKD010000002">
    <property type="protein sequence ID" value="KAK5996780.1"/>
    <property type="molecule type" value="Genomic_DNA"/>
</dbReference>
<keyword evidence="3" id="KW-0436">Ligase</keyword>
<dbReference type="Pfam" id="PF00501">
    <property type="entry name" value="AMP-binding"/>
    <property type="match status" value="1"/>
</dbReference>
<dbReference type="SUPFAM" id="SSF56801">
    <property type="entry name" value="Acetyl-CoA synthetase-like"/>
    <property type="match status" value="1"/>
</dbReference>
<proteinExistence type="predicted"/>
<dbReference type="SUPFAM" id="SSF47336">
    <property type="entry name" value="ACP-like"/>
    <property type="match status" value="2"/>
</dbReference>
<dbReference type="InterPro" id="IPR010071">
    <property type="entry name" value="AA_adenyl_dom"/>
</dbReference>
<dbReference type="InterPro" id="IPR001242">
    <property type="entry name" value="Condensation_dom"/>
</dbReference>
<dbReference type="PROSITE" id="PS00455">
    <property type="entry name" value="AMP_BINDING"/>
    <property type="match status" value="1"/>
</dbReference>
<dbReference type="Pfam" id="PF00550">
    <property type="entry name" value="PP-binding"/>
    <property type="match status" value="2"/>
</dbReference>
<comment type="caution">
    <text evidence="5">The sequence shown here is derived from an EMBL/GenBank/DDBJ whole genome shotgun (WGS) entry which is preliminary data.</text>
</comment>
<name>A0ABR0SYE1_9HYPO</name>
<dbReference type="Gene3D" id="3.40.50.12780">
    <property type="entry name" value="N-terminal domain of ligase-like"/>
    <property type="match status" value="1"/>
</dbReference>
<sequence>MAVTPIPIDNLETLRLLWAQVLDEEARFIKNDDNFFDRGGDSLTASNLIDAAEEHGLAITVEELFTNPSLESLASCISSTRSTSPVSEPSSLPPFATVSRLLATSEHIRGLKDDAAAKCGIEPDDIEDAYPCTPLQAAMFTSSLAGSDSYLHQIVYRYDQRHSAQQLQTVWQSLSNKHPILRTRIVQNQHLGLVQVVLGRSGIVNILRGTLESCLSQDLKQDRGEGDPLFQASIVLEPDASDALNLVITWHHAIMDAAAWRLVTQDALQFDSLSGADISGIGFSSFIDQLVSADPASSDQFWTSQLQRAEPNMFPKTQSAGPFSSRSLFETRFEAPLSNLSGITPALALRAAWALLLAHRTGNEDVVFAATLDGRSSPHARDVIGPLITVVPVRIVLDLDKTVVQFFDQVREQAAAMMPHHHYGFQNIRQRLGADGQCIGQINNLLLVQAPGSAAMAADMMAKGIQEVHNVGKPLVYDFALVNEVLFDSESVTLQLRYDDRYVDTNLVRSLASQFQQIMHQLCKRPHEPLKSLHYLSQDDISTLATWNSEYEAGTTKTCVELFLEQSTQRQDAQAVCSWDGTLTFGELAALSSRFAHHLCSINVRPGSLVALCSEKSKWAVVSILGILMAGAAWIPLDINHPDDRISEVLSLAKVDTIVASQGQEARMNQHMKTVIVTEQVLQGQQDMSYPNSPIPVSTKSLAYVLFTSGSTGVPKGVMISHGALSNAIKRQGQALGCKSSWRSFQFSSHTFDPSISESLQVLCHGGVVCVPNETERLENLSAAIKSLDANCVQLTPSVLSTLRPHQVPSVKTVILVGEPSKQALISLWAPRVELINAYGPTEACIYCTVARPLKESDAPSLVGRQCGGTTWIVNPDDYESLLPIGFVGEIVCSGPSLADGYLNNREAMRAAFVECHWLRQMQPSSPSRLIYKTGDLGYYDTDGTIHLIGRKDSQVKLRGNRIELGEIENRLSRELEGAAISVVLPTSGVLKGQLVCLVCFGGITTSQDQCVSADIYVESDLDHIQKMTDLYRRLSSKVPSYMVPAYWGAVSQLPLNRSGKLDRKALRLFLASADDTLRSNLARVAENALIEDHEQDSSHKVAFIPITVAEKKLELTMRGRWAAALKIAPGLVKDTSSFFQMGGDSLAVINLVSACREAGINVSIEDVLQSRTFGRLCQQVCTHLNGSRREQQETMIEPFPLTPRQLQLVGGTVGAKTDGWRTGRRVQLRSDIPIDRIKQASDNLVSVHPICRARLDQRTRRIKLSEKLDDYRFQACLYCNINQDDITQIEQTALEALNFKDGPSFSVDVYRSNDCIWLFLAALDLLLDSTSWTILLRDLDAALSERLAPAHPPYGIWDICKTRDLPGIPEEPAGDQYNENAKSCNWVPFKYSSVSSSTPISEIVTNPDLYQLEDVAESSILHALETFMIKSGCVSDGTSVSIRFCTERLSGFERAIGNFEGAALTFDLAAFRGDSNLCDARRTIRWALAENAWNNPTHQLEQSKAVGSAASNLELLVILHSEEKEGQTWTMFETVEDSHSRLGHDSDSSGRYIQLTLLISPKRIQALCLFSNQDEKSGDVPGWVKQLWKGTMLEPFKGSTSLAQMGFVSGICLDTDDTDALLQELDDQISDLYAASPMQNLMHSTYTTGFGEFELQYNFELSSSSKKLGAARVEEAWNRLVSRHAILRTRLALTPKSRQSITRSPSFVTTEMEDGSIACTLVIPHALVDGQSMTTLFNELAFEIGNGPSDSKRANIISMPFQKHASKARRESHQIHETYWIEAIFERAGRCILQDAASTGVNDTHQAHQTQIEKLDLPSISLRSRKALQAGTSVAAILDVAWAFVLEKYTGSKAPAFGAIVSDRTLPSHDSAIGPYINFLATYVDLSGTRGLNQPSSREDVLQGVQKQRLQSLSHAAGCLSAARKCGISMTDKSFFNTAINFQKNGRTTHTSSDVTVKLVDLIDPWPVDIMVRALEVSDHLKIRLEYRLPQISRDFVTSIGSLLIKNVEMLMG</sequence>
<dbReference type="Proteomes" id="UP001338125">
    <property type="component" value="Unassembled WGS sequence"/>
</dbReference>
<keyword evidence="6" id="KW-1185">Reference proteome</keyword>
<dbReference type="InterPro" id="IPR020806">
    <property type="entry name" value="PKS_PP-bd"/>
</dbReference>
<evidence type="ECO:0000256" key="3">
    <source>
        <dbReference type="ARBA" id="ARBA00022598"/>
    </source>
</evidence>
<evidence type="ECO:0000259" key="4">
    <source>
        <dbReference type="PROSITE" id="PS50075"/>
    </source>
</evidence>
<evidence type="ECO:0000256" key="2">
    <source>
        <dbReference type="ARBA" id="ARBA00022553"/>
    </source>
</evidence>
<dbReference type="InterPro" id="IPR020845">
    <property type="entry name" value="AMP-binding_CS"/>
</dbReference>
<protein>
    <submittedName>
        <fullName evidence="5">Nonribosomal peptide synthetase 1</fullName>
    </submittedName>
</protein>
<reference evidence="5 6" key="1">
    <citation type="submission" date="2024-01" db="EMBL/GenBank/DDBJ databases">
        <title>Complete genome of Cladobotryum mycophilum ATHUM6906.</title>
        <authorList>
            <person name="Christinaki A.C."/>
            <person name="Myridakis A.I."/>
            <person name="Kouvelis V.N."/>
        </authorList>
    </citation>
    <scope>NUCLEOTIDE SEQUENCE [LARGE SCALE GENOMIC DNA]</scope>
    <source>
        <strain evidence="5 6">ATHUM6906</strain>
    </source>
</reference>
<feature type="domain" description="Carrier" evidence="4">
    <location>
        <begin position="5"/>
        <end position="81"/>
    </location>
</feature>
<dbReference type="InterPro" id="IPR042099">
    <property type="entry name" value="ANL_N_sf"/>
</dbReference>
<dbReference type="SMART" id="SM00823">
    <property type="entry name" value="PKS_PP"/>
    <property type="match status" value="2"/>
</dbReference>
<evidence type="ECO:0000313" key="6">
    <source>
        <dbReference type="Proteomes" id="UP001338125"/>
    </source>
</evidence>
<dbReference type="CDD" id="cd05918">
    <property type="entry name" value="A_NRPS_SidN3_like"/>
    <property type="match status" value="1"/>
</dbReference>
<evidence type="ECO:0000313" key="5">
    <source>
        <dbReference type="EMBL" id="KAK5996780.1"/>
    </source>
</evidence>
<keyword evidence="1" id="KW-0596">Phosphopantetheine</keyword>
<dbReference type="PANTHER" id="PTHR45527:SF1">
    <property type="entry name" value="FATTY ACID SYNTHASE"/>
    <property type="match status" value="1"/>
</dbReference>
<organism evidence="5 6">
    <name type="scientific">Cladobotryum mycophilum</name>
    <dbReference type="NCBI Taxonomy" id="491253"/>
    <lineage>
        <taxon>Eukaryota</taxon>
        <taxon>Fungi</taxon>
        <taxon>Dikarya</taxon>
        <taxon>Ascomycota</taxon>
        <taxon>Pezizomycotina</taxon>
        <taxon>Sordariomycetes</taxon>
        <taxon>Hypocreomycetidae</taxon>
        <taxon>Hypocreales</taxon>
        <taxon>Hypocreaceae</taxon>
        <taxon>Cladobotryum</taxon>
    </lineage>
</organism>
<dbReference type="Gene3D" id="3.30.300.30">
    <property type="match status" value="1"/>
</dbReference>
<dbReference type="Gene3D" id="3.30.559.30">
    <property type="entry name" value="Nonribosomal peptide synthetase, condensation domain"/>
    <property type="match status" value="2"/>
</dbReference>